<keyword evidence="2" id="KW-1185">Reference proteome</keyword>
<name>A0ACB9JIU7_9ASTR</name>
<evidence type="ECO:0000313" key="2">
    <source>
        <dbReference type="Proteomes" id="UP001056120"/>
    </source>
</evidence>
<proteinExistence type="predicted"/>
<evidence type="ECO:0000313" key="1">
    <source>
        <dbReference type="EMBL" id="KAI3820052.1"/>
    </source>
</evidence>
<protein>
    <submittedName>
        <fullName evidence="1">Uncharacterized protein</fullName>
    </submittedName>
</protein>
<organism evidence="1 2">
    <name type="scientific">Smallanthus sonchifolius</name>
    <dbReference type="NCBI Taxonomy" id="185202"/>
    <lineage>
        <taxon>Eukaryota</taxon>
        <taxon>Viridiplantae</taxon>
        <taxon>Streptophyta</taxon>
        <taxon>Embryophyta</taxon>
        <taxon>Tracheophyta</taxon>
        <taxon>Spermatophyta</taxon>
        <taxon>Magnoliopsida</taxon>
        <taxon>eudicotyledons</taxon>
        <taxon>Gunneridae</taxon>
        <taxon>Pentapetalae</taxon>
        <taxon>asterids</taxon>
        <taxon>campanulids</taxon>
        <taxon>Asterales</taxon>
        <taxon>Asteraceae</taxon>
        <taxon>Asteroideae</taxon>
        <taxon>Heliantheae alliance</taxon>
        <taxon>Millerieae</taxon>
        <taxon>Smallanthus</taxon>
    </lineage>
</organism>
<dbReference type="Proteomes" id="UP001056120">
    <property type="component" value="Linkage Group LG04"/>
</dbReference>
<comment type="caution">
    <text evidence="1">The sequence shown here is derived from an EMBL/GenBank/DDBJ whole genome shotgun (WGS) entry which is preliminary data.</text>
</comment>
<accession>A0ACB9JIU7</accession>
<gene>
    <name evidence="1" type="ORF">L1987_13908</name>
</gene>
<reference evidence="2" key="1">
    <citation type="journal article" date="2022" name="Mol. Ecol. Resour.">
        <title>The genomes of chicory, endive, great burdock and yacon provide insights into Asteraceae palaeo-polyploidization history and plant inulin production.</title>
        <authorList>
            <person name="Fan W."/>
            <person name="Wang S."/>
            <person name="Wang H."/>
            <person name="Wang A."/>
            <person name="Jiang F."/>
            <person name="Liu H."/>
            <person name="Zhao H."/>
            <person name="Xu D."/>
            <person name="Zhang Y."/>
        </authorList>
    </citation>
    <scope>NUCLEOTIDE SEQUENCE [LARGE SCALE GENOMIC DNA]</scope>
    <source>
        <strain evidence="2">cv. Yunnan</strain>
    </source>
</reference>
<reference evidence="1 2" key="2">
    <citation type="journal article" date="2022" name="Mol. Ecol. Resour.">
        <title>The genomes of chicory, endive, great burdock and yacon provide insights into Asteraceae paleo-polyploidization history and plant inulin production.</title>
        <authorList>
            <person name="Fan W."/>
            <person name="Wang S."/>
            <person name="Wang H."/>
            <person name="Wang A."/>
            <person name="Jiang F."/>
            <person name="Liu H."/>
            <person name="Zhao H."/>
            <person name="Xu D."/>
            <person name="Zhang Y."/>
        </authorList>
    </citation>
    <scope>NUCLEOTIDE SEQUENCE [LARGE SCALE GENOMIC DNA]</scope>
    <source>
        <strain evidence="2">cv. Yunnan</strain>
        <tissue evidence="1">Leaves</tissue>
    </source>
</reference>
<sequence>MLERIGFNRKGIATIKPKKEALLIAAAEEDEEQKKERILELSINPSYPDQKVKISGNLSPVTVNRLKDLLEESKDVFTRCPVDMVGVPRDIVEHSLNISPSFKFKCFLDAYKGYHQIHMKNEDEEKMAFHTAKGETFDNLRSISMKLNPGKCSFGFEEGKFLGHIMGKQSIKANPNKVQEVMEMRSPRTKKASSRG</sequence>
<dbReference type="EMBL" id="CM042021">
    <property type="protein sequence ID" value="KAI3820052.1"/>
    <property type="molecule type" value="Genomic_DNA"/>
</dbReference>